<dbReference type="InterPro" id="IPR011767">
    <property type="entry name" value="GLR_AS"/>
</dbReference>
<dbReference type="HOGENOM" id="CLU_069253_2_0_11"/>
<dbReference type="PANTHER" id="PTHR13887:SF33">
    <property type="entry name" value="ISOMERASE"/>
    <property type="match status" value="1"/>
</dbReference>
<dbReference type="InterPro" id="IPR001853">
    <property type="entry name" value="DSBA-like_thioredoxin_dom"/>
</dbReference>
<dbReference type="AlphaFoldDB" id="I0V4U0"/>
<dbReference type="EMBL" id="JH636049">
    <property type="protein sequence ID" value="EID55143.1"/>
    <property type="molecule type" value="Genomic_DNA"/>
</dbReference>
<dbReference type="Proteomes" id="UP000004691">
    <property type="component" value="Unassembled WGS sequence"/>
</dbReference>
<dbReference type="RefSeq" id="WP_006239288.1">
    <property type="nucleotide sequence ID" value="NZ_JH636049.1"/>
</dbReference>
<dbReference type="GO" id="GO:0016853">
    <property type="term" value="F:isomerase activity"/>
    <property type="evidence" value="ECO:0007669"/>
    <property type="project" value="UniProtKB-KW"/>
</dbReference>
<dbReference type="Pfam" id="PF01323">
    <property type="entry name" value="DSBA"/>
    <property type="match status" value="1"/>
</dbReference>
<dbReference type="STRING" id="882086.SacxiDRAFT_2931"/>
<dbReference type="InterPro" id="IPR036249">
    <property type="entry name" value="Thioredoxin-like_sf"/>
</dbReference>
<dbReference type="PROSITE" id="PS00195">
    <property type="entry name" value="GLUTAREDOXIN_1"/>
    <property type="match status" value="1"/>
</dbReference>
<accession>I0V4U0</accession>
<organism evidence="2 3">
    <name type="scientific">Saccharomonospora xinjiangensis XJ-54</name>
    <dbReference type="NCBI Taxonomy" id="882086"/>
    <lineage>
        <taxon>Bacteria</taxon>
        <taxon>Bacillati</taxon>
        <taxon>Actinomycetota</taxon>
        <taxon>Actinomycetes</taxon>
        <taxon>Pseudonocardiales</taxon>
        <taxon>Pseudonocardiaceae</taxon>
        <taxon>Saccharomonospora</taxon>
    </lineage>
</organism>
<dbReference type="GO" id="GO:0016491">
    <property type="term" value="F:oxidoreductase activity"/>
    <property type="evidence" value="ECO:0007669"/>
    <property type="project" value="InterPro"/>
</dbReference>
<feature type="domain" description="DSBA-like thioredoxin" evidence="1">
    <location>
        <begin position="5"/>
        <end position="191"/>
    </location>
</feature>
<keyword evidence="2" id="KW-0413">Isomerase</keyword>
<evidence type="ECO:0000259" key="1">
    <source>
        <dbReference type="Pfam" id="PF01323"/>
    </source>
</evidence>
<dbReference type="SUPFAM" id="SSF52833">
    <property type="entry name" value="Thioredoxin-like"/>
    <property type="match status" value="1"/>
</dbReference>
<dbReference type="Gene3D" id="3.40.30.10">
    <property type="entry name" value="Glutaredoxin"/>
    <property type="match status" value="1"/>
</dbReference>
<name>I0V4U0_9PSEU</name>
<evidence type="ECO:0000313" key="2">
    <source>
        <dbReference type="EMBL" id="EID55143.1"/>
    </source>
</evidence>
<proteinExistence type="predicted"/>
<dbReference type="PANTHER" id="PTHR13887">
    <property type="entry name" value="GLUTATHIONE S-TRANSFERASE KAPPA"/>
    <property type="match status" value="1"/>
</dbReference>
<dbReference type="eggNOG" id="COG2761">
    <property type="taxonomic scope" value="Bacteria"/>
</dbReference>
<protein>
    <submittedName>
        <fullName evidence="2">Putative dithiol-disulfide isomerase involved in polyketide biosynthesis</fullName>
    </submittedName>
</protein>
<reference evidence="2 3" key="1">
    <citation type="submission" date="2012-01" db="EMBL/GenBank/DDBJ databases">
        <title>Improved High-Quality Draft sequence of Saccharomonospora xinjiangensis XJ-54.</title>
        <authorList>
            <consortium name="US DOE Joint Genome Institute"/>
            <person name="Lucas S."/>
            <person name="Han J."/>
            <person name="Lapidus A."/>
            <person name="Cheng J.-F."/>
            <person name="Goodwin L."/>
            <person name="Pitluck S."/>
            <person name="Peters L."/>
            <person name="Mikhailova N."/>
            <person name="Teshima H."/>
            <person name="Detter J.C."/>
            <person name="Han C."/>
            <person name="Tapia R."/>
            <person name="Land M."/>
            <person name="Hauser L."/>
            <person name="Kyrpides N."/>
            <person name="Ivanova N."/>
            <person name="Pagani I."/>
            <person name="Brambilla E.-M."/>
            <person name="Klenk H.-P."/>
            <person name="Woyke T."/>
        </authorList>
    </citation>
    <scope>NUCLEOTIDE SEQUENCE [LARGE SCALE GENOMIC DNA]</scope>
    <source>
        <strain evidence="2 3">XJ-54</strain>
    </source>
</reference>
<keyword evidence="3" id="KW-1185">Reference proteome</keyword>
<gene>
    <name evidence="2" type="ORF">SacxiDRAFT_2931</name>
</gene>
<sequence>MSTKVEVFVDYVCPFCFLVEDAVAELERDRDVEVEIRPFELRPDPVPTLRPEDDYLPNVWSRSVYPMAERLGMDITLPSSSPQPRTAKAFVVLQLAKERGIAAEYSSAMFRAFFQQDRNIGLDEVIVEVATSVGLDRDDVEKALASEERFARQRDDQRYAAELVGVTAVPSFRIDGRLYSGVLDADQLKQAADNADNSAARERTA</sequence>
<evidence type="ECO:0000313" key="3">
    <source>
        <dbReference type="Proteomes" id="UP000004691"/>
    </source>
</evidence>